<name>A0A9C7G6L0_9BACI</name>
<feature type="transmembrane region" description="Helical" evidence="8">
    <location>
        <begin position="253"/>
        <end position="280"/>
    </location>
</feature>
<feature type="transmembrane region" description="Helical" evidence="8">
    <location>
        <begin position="375"/>
        <end position="395"/>
    </location>
</feature>
<protein>
    <submittedName>
        <fullName evidence="10">Linearmycin resistance permease protein LnrM</fullName>
    </submittedName>
</protein>
<keyword evidence="3" id="KW-0813">Transport</keyword>
<keyword evidence="4" id="KW-1003">Cell membrane</keyword>
<dbReference type="Pfam" id="PF12698">
    <property type="entry name" value="ABC2_membrane_3"/>
    <property type="match status" value="1"/>
</dbReference>
<dbReference type="RefSeq" id="WP_230495280.1">
    <property type="nucleotide sequence ID" value="NZ_CAKJTG010000003.1"/>
</dbReference>
<dbReference type="InterPro" id="IPR047817">
    <property type="entry name" value="ABC2_TM_bact-type"/>
</dbReference>
<evidence type="ECO:0000256" key="2">
    <source>
        <dbReference type="ARBA" id="ARBA00007783"/>
    </source>
</evidence>
<dbReference type="PROSITE" id="PS51012">
    <property type="entry name" value="ABC_TM2"/>
    <property type="match status" value="1"/>
</dbReference>
<evidence type="ECO:0000313" key="11">
    <source>
        <dbReference type="Proteomes" id="UP000789845"/>
    </source>
</evidence>
<evidence type="ECO:0000256" key="4">
    <source>
        <dbReference type="ARBA" id="ARBA00022475"/>
    </source>
</evidence>
<dbReference type="GO" id="GO:0140359">
    <property type="term" value="F:ABC-type transporter activity"/>
    <property type="evidence" value="ECO:0007669"/>
    <property type="project" value="InterPro"/>
</dbReference>
<comment type="caution">
    <text evidence="10">The sequence shown here is derived from an EMBL/GenBank/DDBJ whole genome shotgun (WGS) entry which is preliminary data.</text>
</comment>
<evidence type="ECO:0000256" key="7">
    <source>
        <dbReference type="ARBA" id="ARBA00023136"/>
    </source>
</evidence>
<evidence type="ECO:0000256" key="5">
    <source>
        <dbReference type="ARBA" id="ARBA00022692"/>
    </source>
</evidence>
<feature type="transmembrane region" description="Helical" evidence="8">
    <location>
        <begin position="21"/>
        <end position="39"/>
    </location>
</feature>
<dbReference type="InterPro" id="IPR013525">
    <property type="entry name" value="ABC2_TM"/>
</dbReference>
<feature type="transmembrane region" description="Helical" evidence="8">
    <location>
        <begin position="210"/>
        <end position="232"/>
    </location>
</feature>
<proteinExistence type="inferred from homology"/>
<keyword evidence="5 8" id="KW-0812">Transmembrane</keyword>
<gene>
    <name evidence="10" type="primary">lnrM</name>
    <name evidence="10" type="ORF">NEOCIP111885_00699</name>
</gene>
<evidence type="ECO:0000256" key="1">
    <source>
        <dbReference type="ARBA" id="ARBA00004651"/>
    </source>
</evidence>
<dbReference type="EMBL" id="CAKJTG010000003">
    <property type="protein sequence ID" value="CAG9607011.1"/>
    <property type="molecule type" value="Genomic_DNA"/>
</dbReference>
<dbReference type="Gene3D" id="3.40.1710.10">
    <property type="entry name" value="abc type-2 transporter like domain"/>
    <property type="match status" value="1"/>
</dbReference>
<dbReference type="PANTHER" id="PTHR30294:SF48">
    <property type="entry name" value="LINEARMYCIN RESISTANCE PERMEASE PROTEIN LNRM"/>
    <property type="match status" value="1"/>
</dbReference>
<sequence length="400" mass="43572">MKSFIIAWKDFKIRVKDRKGFVTMIVMPLILTAILGAALSDVMGGDGGFSDTTVGLYQADQDPISEAFRREVLLELEFVKVKMVKNDTELEELLRDGKIDVGLSIPEGWSSDLNNGGLKEILIYSQADKQIKATVIQSIVESFSERVKTISLSTTAVINDLTKSTVVTTGSVNLKEVVDVIVADLNQAGQIQFGIEEESIGKKMVSSMQYYAAAMAVMFLLFNATMGAKSIIQERSTETLARLMMSPTSNGSILIGKFLGTLLFAFVQLIIFFCATSLFYDVNWGGNILQVLAIGIAYSVAVSGLSMILASLVSEEKTTDVISGVGIQIFAILGGSMLPIYVFPDALQTFANITPNKWALTSFLTIMSGTSWDKLFLPMSVLLLIGLLSLTIGTWRLKAR</sequence>
<comment type="similarity">
    <text evidence="2">Belongs to the ABC-2 integral membrane protein family.</text>
</comment>
<keyword evidence="6 8" id="KW-1133">Transmembrane helix</keyword>
<dbReference type="InterPro" id="IPR051449">
    <property type="entry name" value="ABC-2_transporter_component"/>
</dbReference>
<dbReference type="AlphaFoldDB" id="A0A9C7G6L0"/>
<evidence type="ECO:0000259" key="9">
    <source>
        <dbReference type="PROSITE" id="PS51012"/>
    </source>
</evidence>
<feature type="domain" description="ABC transmembrane type-2" evidence="9">
    <location>
        <begin position="175"/>
        <end position="400"/>
    </location>
</feature>
<dbReference type="PANTHER" id="PTHR30294">
    <property type="entry name" value="MEMBRANE COMPONENT OF ABC TRANSPORTER YHHJ-RELATED"/>
    <property type="match status" value="1"/>
</dbReference>
<reference evidence="10" key="1">
    <citation type="submission" date="2021-10" db="EMBL/GenBank/DDBJ databases">
        <authorList>
            <person name="Criscuolo A."/>
        </authorList>
    </citation>
    <scope>NUCLEOTIDE SEQUENCE</scope>
    <source>
        <strain evidence="10">CIP111885</strain>
    </source>
</reference>
<organism evidence="10 11">
    <name type="scientific">Pseudoneobacillus rhizosphaerae</name>
    <dbReference type="NCBI Taxonomy" id="2880968"/>
    <lineage>
        <taxon>Bacteria</taxon>
        <taxon>Bacillati</taxon>
        <taxon>Bacillota</taxon>
        <taxon>Bacilli</taxon>
        <taxon>Bacillales</taxon>
        <taxon>Bacillaceae</taxon>
        <taxon>Pseudoneobacillus</taxon>
    </lineage>
</organism>
<evidence type="ECO:0000256" key="8">
    <source>
        <dbReference type="SAM" id="Phobius"/>
    </source>
</evidence>
<evidence type="ECO:0000256" key="3">
    <source>
        <dbReference type="ARBA" id="ARBA00022448"/>
    </source>
</evidence>
<feature type="transmembrane region" description="Helical" evidence="8">
    <location>
        <begin position="325"/>
        <end position="343"/>
    </location>
</feature>
<evidence type="ECO:0000313" key="10">
    <source>
        <dbReference type="EMBL" id="CAG9607011.1"/>
    </source>
</evidence>
<keyword evidence="11" id="KW-1185">Reference proteome</keyword>
<keyword evidence="7 8" id="KW-0472">Membrane</keyword>
<evidence type="ECO:0000256" key="6">
    <source>
        <dbReference type="ARBA" id="ARBA00022989"/>
    </source>
</evidence>
<dbReference type="GO" id="GO:0005886">
    <property type="term" value="C:plasma membrane"/>
    <property type="evidence" value="ECO:0007669"/>
    <property type="project" value="UniProtKB-SubCell"/>
</dbReference>
<dbReference type="Proteomes" id="UP000789845">
    <property type="component" value="Unassembled WGS sequence"/>
</dbReference>
<comment type="subcellular location">
    <subcellularLocation>
        <location evidence="1">Cell membrane</location>
        <topology evidence="1">Multi-pass membrane protein</topology>
    </subcellularLocation>
</comment>
<accession>A0A9C7G6L0</accession>
<feature type="transmembrane region" description="Helical" evidence="8">
    <location>
        <begin position="292"/>
        <end position="313"/>
    </location>
</feature>